<reference evidence="3 4" key="1">
    <citation type="journal article" date="2011" name="J. Bacteriol.">
        <title>Genome sequence of Chthoniobacter flavus Ellin428, an aerobic heterotrophic soil bacterium.</title>
        <authorList>
            <person name="Kant R."/>
            <person name="van Passel M.W."/>
            <person name="Palva A."/>
            <person name="Lucas S."/>
            <person name="Lapidus A."/>
            <person name="Glavina Del Rio T."/>
            <person name="Dalin E."/>
            <person name="Tice H."/>
            <person name="Bruce D."/>
            <person name="Goodwin L."/>
            <person name="Pitluck S."/>
            <person name="Larimer F.W."/>
            <person name="Land M.L."/>
            <person name="Hauser L."/>
            <person name="Sangwan P."/>
            <person name="de Vos W.M."/>
            <person name="Janssen P.H."/>
            <person name="Smidt H."/>
        </authorList>
    </citation>
    <scope>NUCLEOTIDE SEQUENCE [LARGE SCALE GENOMIC DNA]</scope>
    <source>
        <strain evidence="3 4">Ellin428</strain>
    </source>
</reference>
<feature type="signal peptide" evidence="2">
    <location>
        <begin position="1"/>
        <end position="19"/>
    </location>
</feature>
<keyword evidence="2" id="KW-0732">Signal</keyword>
<feature type="compositionally biased region" description="Polar residues" evidence="1">
    <location>
        <begin position="38"/>
        <end position="54"/>
    </location>
</feature>
<comment type="caution">
    <text evidence="3">The sequence shown here is derived from an EMBL/GenBank/DDBJ whole genome shotgun (WGS) entry which is preliminary data.</text>
</comment>
<dbReference type="RefSeq" id="WP_006981644.1">
    <property type="nucleotide sequence ID" value="NZ_ABVL01000014.1"/>
</dbReference>
<evidence type="ECO:0000313" key="4">
    <source>
        <dbReference type="Proteomes" id="UP000005824"/>
    </source>
</evidence>
<proteinExistence type="predicted"/>
<evidence type="ECO:0000313" key="3">
    <source>
        <dbReference type="EMBL" id="EDY18184.1"/>
    </source>
</evidence>
<dbReference type="STRING" id="497964.CfE428DRAFT_4320"/>
<evidence type="ECO:0000256" key="2">
    <source>
        <dbReference type="SAM" id="SignalP"/>
    </source>
</evidence>
<dbReference type="eggNOG" id="ENOG502ZP6G">
    <property type="taxonomic scope" value="Bacteria"/>
</dbReference>
<keyword evidence="4" id="KW-1185">Reference proteome</keyword>
<gene>
    <name evidence="3" type="ORF">CfE428DRAFT_4320</name>
</gene>
<feature type="region of interest" description="Disordered" evidence="1">
    <location>
        <begin position="38"/>
        <end position="76"/>
    </location>
</feature>
<dbReference type="InParanoid" id="B4D5Y1"/>
<evidence type="ECO:0000256" key="1">
    <source>
        <dbReference type="SAM" id="MobiDB-lite"/>
    </source>
</evidence>
<protein>
    <recommendedName>
        <fullName evidence="5">Lipocalin-like domain-containing protein</fullName>
    </recommendedName>
</protein>
<feature type="chain" id="PRO_5002800471" description="Lipocalin-like domain-containing protein" evidence="2">
    <location>
        <begin position="20"/>
        <end position="140"/>
    </location>
</feature>
<accession>B4D5Y1</accession>
<organism evidence="3 4">
    <name type="scientific">Chthoniobacter flavus Ellin428</name>
    <dbReference type="NCBI Taxonomy" id="497964"/>
    <lineage>
        <taxon>Bacteria</taxon>
        <taxon>Pseudomonadati</taxon>
        <taxon>Verrucomicrobiota</taxon>
        <taxon>Spartobacteria</taxon>
        <taxon>Chthoniobacterales</taxon>
        <taxon>Chthoniobacteraceae</taxon>
        <taxon>Chthoniobacter</taxon>
    </lineage>
</organism>
<evidence type="ECO:0008006" key="5">
    <source>
        <dbReference type="Google" id="ProtNLM"/>
    </source>
</evidence>
<name>B4D5Y1_9BACT</name>
<sequence>MKRLLALALLAITTTTVRAADPAAASLTGHYELAKKNNSPLSLDVQQKGKTATTSFSAAHADGSGAAPDGDGEGTVNAKGELEFKWTDSFDNAGTGVLRHDGKLYHLSLKPSKVTDPRATVFYGEITLKRTSTKPQMSTR</sequence>
<dbReference type="AlphaFoldDB" id="B4D5Y1"/>
<feature type="compositionally biased region" description="Low complexity" evidence="1">
    <location>
        <begin position="55"/>
        <end position="69"/>
    </location>
</feature>
<dbReference type="Proteomes" id="UP000005824">
    <property type="component" value="Unassembled WGS sequence"/>
</dbReference>
<dbReference type="EMBL" id="ABVL01000014">
    <property type="protein sequence ID" value="EDY18184.1"/>
    <property type="molecule type" value="Genomic_DNA"/>
</dbReference>